<dbReference type="Proteomes" id="UP001174209">
    <property type="component" value="Unassembled WGS sequence"/>
</dbReference>
<sequence>MYGWIFRTLPGPLWMRVILSVVLVLAAVTVLMVFVFPWFSQFNPLTDSTIGSP</sequence>
<keyword evidence="1" id="KW-1133">Transmembrane helix</keyword>
<feature type="transmembrane region" description="Helical" evidence="1">
    <location>
        <begin position="17"/>
        <end position="39"/>
    </location>
</feature>
<keyword evidence="3" id="KW-1185">Reference proteome</keyword>
<keyword evidence="1" id="KW-0812">Transmembrane</keyword>
<protein>
    <submittedName>
        <fullName evidence="2">Uncharacterized protein</fullName>
    </submittedName>
</protein>
<dbReference type="RefSeq" id="WP_301224470.1">
    <property type="nucleotide sequence ID" value="NZ_JAROCG010000001.1"/>
</dbReference>
<keyword evidence="1" id="KW-0472">Membrane</keyword>
<evidence type="ECO:0000256" key="1">
    <source>
        <dbReference type="SAM" id="Phobius"/>
    </source>
</evidence>
<evidence type="ECO:0000313" key="3">
    <source>
        <dbReference type="Proteomes" id="UP001174209"/>
    </source>
</evidence>
<comment type="caution">
    <text evidence="2">The sequence shown here is derived from an EMBL/GenBank/DDBJ whole genome shotgun (WGS) entry which is preliminary data.</text>
</comment>
<gene>
    <name evidence="2" type="ORF">P5G52_02775</name>
</gene>
<organism evidence="2 3">
    <name type="scientific">Arthrobacter burdickii</name>
    <dbReference type="NCBI Taxonomy" id="3035920"/>
    <lineage>
        <taxon>Bacteria</taxon>
        <taxon>Bacillati</taxon>
        <taxon>Actinomycetota</taxon>
        <taxon>Actinomycetes</taxon>
        <taxon>Micrococcales</taxon>
        <taxon>Micrococcaceae</taxon>
        <taxon>Arthrobacter</taxon>
    </lineage>
</organism>
<dbReference type="EMBL" id="JAROCG010000001">
    <property type="protein sequence ID" value="MDN4609782.1"/>
    <property type="molecule type" value="Genomic_DNA"/>
</dbReference>
<reference evidence="2" key="1">
    <citation type="submission" date="2023-06" db="EMBL/GenBank/DDBJ databases">
        <title>MT1 and MT2 Draft Genomes of Novel Species.</title>
        <authorList>
            <person name="Venkateswaran K."/>
        </authorList>
    </citation>
    <scope>NUCLEOTIDE SEQUENCE</scope>
    <source>
        <strain evidence="2">IIF3SC-B10</strain>
    </source>
</reference>
<accession>A0ABT8JZK3</accession>
<proteinExistence type="predicted"/>
<evidence type="ECO:0000313" key="2">
    <source>
        <dbReference type="EMBL" id="MDN4609782.1"/>
    </source>
</evidence>
<name>A0ABT8JZK3_9MICC</name>